<reference evidence="3 4" key="1">
    <citation type="submission" date="2023-01" db="EMBL/GenBank/DDBJ databases">
        <title>Novel species of the genus Vogesella isolated from rivers.</title>
        <authorList>
            <person name="Lu H."/>
        </authorList>
    </citation>
    <scope>NUCLEOTIDE SEQUENCE [LARGE SCALE GENOMIC DNA]</scope>
    <source>
        <strain evidence="3 4">DC21W</strain>
    </source>
</reference>
<dbReference type="Proteomes" id="UP001219956">
    <property type="component" value="Unassembled WGS sequence"/>
</dbReference>
<keyword evidence="4" id="KW-1185">Reference proteome</keyword>
<gene>
    <name evidence="3" type="ORF">PQU95_11955</name>
</gene>
<feature type="signal peptide" evidence="1">
    <location>
        <begin position="1"/>
        <end position="19"/>
    </location>
</feature>
<evidence type="ECO:0000313" key="3">
    <source>
        <dbReference type="EMBL" id="MDC7717926.1"/>
    </source>
</evidence>
<dbReference type="EMBL" id="JAQQLF010000014">
    <property type="protein sequence ID" value="MDC7717926.1"/>
    <property type="molecule type" value="Genomic_DNA"/>
</dbReference>
<dbReference type="Pfam" id="PF12969">
    <property type="entry name" value="DUF3857"/>
    <property type="match status" value="1"/>
</dbReference>
<protein>
    <submittedName>
        <fullName evidence="3">DUF3857 domain-containing protein</fullName>
    </submittedName>
</protein>
<evidence type="ECO:0000256" key="1">
    <source>
        <dbReference type="SAM" id="SignalP"/>
    </source>
</evidence>
<name>A0ABT5IZC6_9NEIS</name>
<keyword evidence="1" id="KW-0732">Signal</keyword>
<organism evidence="3 4">
    <name type="scientific">Vogesella aquatica</name>
    <dbReference type="NCBI Taxonomy" id="2984206"/>
    <lineage>
        <taxon>Bacteria</taxon>
        <taxon>Pseudomonadati</taxon>
        <taxon>Pseudomonadota</taxon>
        <taxon>Betaproteobacteria</taxon>
        <taxon>Neisseriales</taxon>
        <taxon>Chromobacteriaceae</taxon>
        <taxon>Vogesella</taxon>
    </lineage>
</organism>
<accession>A0ABT5IZC6</accession>
<feature type="chain" id="PRO_5046271814" evidence="1">
    <location>
        <begin position="20"/>
        <end position="400"/>
    </location>
</feature>
<dbReference type="Gene3D" id="2.60.40.3140">
    <property type="match status" value="1"/>
</dbReference>
<comment type="caution">
    <text evidence="3">The sequence shown here is derived from an EMBL/GenBank/DDBJ whole genome shotgun (WGS) entry which is preliminary data.</text>
</comment>
<evidence type="ECO:0000259" key="2">
    <source>
        <dbReference type="Pfam" id="PF12969"/>
    </source>
</evidence>
<sequence length="400" mass="43802">MNAPYLFPLALLLSLPAMAEVNLVYHVDLQLQAGRSTQEMTRDILLEDDSDVARNRVRQLEYRPETQTVTLLEAYTVLPDGRRVPVPASAVTDQPYSKAQANPYTQSMRSLDIAFPQAAKGARVVYRFRTDSQLLPLQARQGDFYPASVKNLRSVHFSLGAPASSGLKVAANADIREQAPADGRVQWQAQWQAQWQLNGDGAQPVPHFAYSAYRDWSALGQAYAHLWPLPQPSAAIQDKAAQLVATSDGERLKEMQALYRWVAELPAPYLAYSSHALQPRAAEQVLVQGYGNSRDKVALLQALLAARGLDSYPQLARRHRSALPLLPTSLAFDDVLLHVPAQGSMRAQWLDPAGRASAGAGSMLPVVPDVTPLPFGAGFSPALLGSPQLPLRAPYDPRPF</sequence>
<dbReference type="InterPro" id="IPR024618">
    <property type="entry name" value="DUF3857"/>
</dbReference>
<feature type="domain" description="DUF3857" evidence="2">
    <location>
        <begin position="37"/>
        <end position="190"/>
    </location>
</feature>
<evidence type="ECO:0000313" key="4">
    <source>
        <dbReference type="Proteomes" id="UP001219956"/>
    </source>
</evidence>
<dbReference type="Gene3D" id="3.10.620.30">
    <property type="match status" value="1"/>
</dbReference>
<proteinExistence type="predicted"/>
<dbReference type="RefSeq" id="WP_272752234.1">
    <property type="nucleotide sequence ID" value="NZ_JAQQLF010000014.1"/>
</dbReference>